<evidence type="ECO:0000256" key="1">
    <source>
        <dbReference type="SAM" id="Phobius"/>
    </source>
</evidence>
<dbReference type="RefSeq" id="WP_240253780.1">
    <property type="nucleotide sequence ID" value="NZ_JAKTTI010000006.1"/>
</dbReference>
<accession>A0AAW5DWD8</accession>
<organism evidence="2 3">
    <name type="scientific">Fredinandcohnia quinoae</name>
    <dbReference type="NCBI Taxonomy" id="2918902"/>
    <lineage>
        <taxon>Bacteria</taxon>
        <taxon>Bacillati</taxon>
        <taxon>Bacillota</taxon>
        <taxon>Bacilli</taxon>
        <taxon>Bacillales</taxon>
        <taxon>Bacillaceae</taxon>
        <taxon>Fredinandcohnia</taxon>
    </lineage>
</organism>
<evidence type="ECO:0000313" key="2">
    <source>
        <dbReference type="EMBL" id="MCH1624946.1"/>
    </source>
</evidence>
<comment type="caution">
    <text evidence="2">The sequence shown here is derived from an EMBL/GenBank/DDBJ whole genome shotgun (WGS) entry which is preliminary data.</text>
</comment>
<keyword evidence="3" id="KW-1185">Reference proteome</keyword>
<gene>
    <name evidence="2" type="ORF">MJG50_06370</name>
</gene>
<feature type="transmembrane region" description="Helical" evidence="1">
    <location>
        <begin position="230"/>
        <end position="247"/>
    </location>
</feature>
<reference evidence="2" key="1">
    <citation type="submission" date="2022-02" db="EMBL/GenBank/DDBJ databases">
        <title>Fredinandcohnia quinoae sp. nov. isolated from Chenopodium quinoa seeds.</title>
        <authorList>
            <person name="Saati-Santamaria Z."/>
            <person name="Flores-Felix J.D."/>
            <person name="Igual J.M."/>
            <person name="Velazquez E."/>
            <person name="Garcia-Fraile P."/>
            <person name="Martinez-Molina E."/>
        </authorList>
    </citation>
    <scope>NUCLEOTIDE SEQUENCE</scope>
    <source>
        <strain evidence="2">SECRCQ15</strain>
    </source>
</reference>
<feature type="transmembrane region" description="Helical" evidence="1">
    <location>
        <begin position="20"/>
        <end position="41"/>
    </location>
</feature>
<dbReference type="Pfam" id="PF06691">
    <property type="entry name" value="DUF1189"/>
    <property type="match status" value="1"/>
</dbReference>
<sequence length="257" mass="29238">MSIFKQLIKSLYSTKDMAKFRFQGIGKTILFVFLLSLISAIPSGLYMSTGLVNGINSLQTIFEDEIPSFTIENGTLSSALKEPFIRENDQFVFIIDSSGYTTVKNLQEYENALALIQDEVIIRTNNQSQTIDYQMFEGVLMNEEDVVQLIHTFESLMPIMLTVMMIIMYLVISFISFLQVAILAILGLILKNVLGLRLKYRHTWILAAYSMTIPTIFFTIMAALDIQVPYGGPLNWFVSTIVLYLALKEIPRPKQTR</sequence>
<dbReference type="Proteomes" id="UP001431131">
    <property type="component" value="Unassembled WGS sequence"/>
</dbReference>
<feature type="transmembrane region" description="Helical" evidence="1">
    <location>
        <begin position="202"/>
        <end position="224"/>
    </location>
</feature>
<keyword evidence="1" id="KW-0472">Membrane</keyword>
<keyword evidence="1" id="KW-0812">Transmembrane</keyword>
<dbReference type="EMBL" id="JAKTTI010000006">
    <property type="protein sequence ID" value="MCH1624946.1"/>
    <property type="molecule type" value="Genomic_DNA"/>
</dbReference>
<name>A0AAW5DWD8_9BACI</name>
<dbReference type="AlphaFoldDB" id="A0AAW5DWD8"/>
<evidence type="ECO:0000313" key="3">
    <source>
        <dbReference type="Proteomes" id="UP001431131"/>
    </source>
</evidence>
<feature type="transmembrane region" description="Helical" evidence="1">
    <location>
        <begin position="166"/>
        <end position="190"/>
    </location>
</feature>
<keyword evidence="1" id="KW-1133">Transmembrane helix</keyword>
<proteinExistence type="predicted"/>
<protein>
    <submittedName>
        <fullName evidence="2">DUF1189 domain-containing protein</fullName>
    </submittedName>
</protein>
<dbReference type="InterPro" id="IPR009574">
    <property type="entry name" value="DUF1189"/>
</dbReference>